<reference evidence="12" key="2">
    <citation type="submission" date="2025-08" db="UniProtKB">
        <authorList>
            <consortium name="Ensembl"/>
        </authorList>
    </citation>
    <scope>IDENTIFICATION</scope>
</reference>
<feature type="domain" description="Wntless GOLD" evidence="11">
    <location>
        <begin position="211"/>
        <end position="389"/>
    </location>
</feature>
<dbReference type="GO" id="GO:0030901">
    <property type="term" value="P:midbrain development"/>
    <property type="evidence" value="ECO:0007669"/>
    <property type="project" value="Ensembl"/>
</dbReference>
<feature type="transmembrane region" description="Helical" evidence="9">
    <location>
        <begin position="591"/>
        <end position="615"/>
    </location>
</feature>
<keyword evidence="7" id="KW-0333">Golgi apparatus</keyword>
<dbReference type="Proteomes" id="UP000472272">
    <property type="component" value="Chromosome 6"/>
</dbReference>
<dbReference type="GO" id="GO:0061355">
    <property type="term" value="P:Wnt protein secretion"/>
    <property type="evidence" value="ECO:0007669"/>
    <property type="project" value="Ensembl"/>
</dbReference>
<dbReference type="InterPro" id="IPR053936">
    <property type="entry name" value="WLS_GOLD"/>
</dbReference>
<protein>
    <submittedName>
        <fullName evidence="12">Wnt ligand secretion mediator</fullName>
    </submittedName>
</protein>
<evidence type="ECO:0000256" key="7">
    <source>
        <dbReference type="ARBA" id="ARBA00023034"/>
    </source>
</evidence>
<dbReference type="GO" id="GO:0006886">
    <property type="term" value="P:intracellular protein transport"/>
    <property type="evidence" value="ECO:0007669"/>
    <property type="project" value="Ensembl"/>
</dbReference>
<dbReference type="GO" id="GO:0005886">
    <property type="term" value="C:plasma membrane"/>
    <property type="evidence" value="ECO:0007669"/>
    <property type="project" value="Ensembl"/>
</dbReference>
<evidence type="ECO:0000256" key="5">
    <source>
        <dbReference type="ARBA" id="ARBA00022692"/>
    </source>
</evidence>
<dbReference type="GO" id="GO:0061357">
    <property type="term" value="P:positive regulation of Wnt protein secretion"/>
    <property type="evidence" value="ECO:0007669"/>
    <property type="project" value="Ensembl"/>
</dbReference>
<evidence type="ECO:0000256" key="3">
    <source>
        <dbReference type="ARBA" id="ARBA00022473"/>
    </source>
</evidence>
<evidence type="ECO:0000259" key="11">
    <source>
        <dbReference type="Pfam" id="PF21883"/>
    </source>
</evidence>
<keyword evidence="6 9" id="KW-1133">Transmembrane helix</keyword>
<evidence type="ECO:0000313" key="12">
    <source>
        <dbReference type="Ensembl" id="ENSPMRP00000015584.1"/>
    </source>
</evidence>
<dbReference type="GO" id="GO:0031017">
    <property type="term" value="P:exocrine pancreas development"/>
    <property type="evidence" value="ECO:0007669"/>
    <property type="project" value="Ensembl"/>
</dbReference>
<dbReference type="GO" id="GO:0030902">
    <property type="term" value="P:hindbrain development"/>
    <property type="evidence" value="ECO:0007669"/>
    <property type="project" value="Ensembl"/>
</dbReference>
<dbReference type="GeneTree" id="ENSGT00390000005897"/>
<feature type="transmembrane region" description="Helical" evidence="9">
    <location>
        <begin position="542"/>
        <end position="570"/>
    </location>
</feature>
<accession>A0A670IVQ1</accession>
<dbReference type="Ensembl" id="ENSPMRT00000016644.1">
    <property type="protein sequence ID" value="ENSPMRP00000015584.1"/>
    <property type="gene ID" value="ENSPMRG00000010394.1"/>
</dbReference>
<keyword evidence="5 9" id="KW-0812">Transmembrane</keyword>
<dbReference type="GO" id="GO:0017147">
    <property type="term" value="F:Wnt-protein binding"/>
    <property type="evidence" value="ECO:0007669"/>
    <property type="project" value="Ensembl"/>
</dbReference>
<dbReference type="Pfam" id="PF06664">
    <property type="entry name" value="WLS-like_TM"/>
    <property type="match status" value="1"/>
</dbReference>
<evidence type="ECO:0000259" key="10">
    <source>
        <dbReference type="Pfam" id="PF06664"/>
    </source>
</evidence>
<dbReference type="GO" id="GO:0005783">
    <property type="term" value="C:endoplasmic reticulum"/>
    <property type="evidence" value="ECO:0007669"/>
    <property type="project" value="Ensembl"/>
</dbReference>
<keyword evidence="13" id="KW-1185">Reference proteome</keyword>
<organism evidence="12 13">
    <name type="scientific">Podarcis muralis</name>
    <name type="common">Wall lizard</name>
    <name type="synonym">Lacerta muralis</name>
    <dbReference type="NCBI Taxonomy" id="64176"/>
    <lineage>
        <taxon>Eukaryota</taxon>
        <taxon>Metazoa</taxon>
        <taxon>Chordata</taxon>
        <taxon>Craniata</taxon>
        <taxon>Vertebrata</taxon>
        <taxon>Euteleostomi</taxon>
        <taxon>Lepidosauria</taxon>
        <taxon>Squamata</taxon>
        <taxon>Bifurcata</taxon>
        <taxon>Unidentata</taxon>
        <taxon>Episquamata</taxon>
        <taxon>Laterata</taxon>
        <taxon>Lacertibaenia</taxon>
        <taxon>Lacertidae</taxon>
        <taxon>Podarcis</taxon>
    </lineage>
</organism>
<feature type="domain" description="Wntless-like transmembrane" evidence="10">
    <location>
        <begin position="390"/>
        <end position="659"/>
    </location>
</feature>
<name>A0A670IVQ1_PODMU</name>
<dbReference type="Pfam" id="PF21883">
    <property type="entry name" value="WLS_GOLD"/>
    <property type="match status" value="1"/>
</dbReference>
<feature type="transmembrane region" description="Helical" evidence="9">
    <location>
        <begin position="635"/>
        <end position="656"/>
    </location>
</feature>
<dbReference type="GO" id="GO:0009948">
    <property type="term" value="P:anterior/posterior axis specification"/>
    <property type="evidence" value="ECO:0007669"/>
    <property type="project" value="Ensembl"/>
</dbReference>
<feature type="transmembrane region" description="Helical" evidence="9">
    <location>
        <begin position="428"/>
        <end position="447"/>
    </location>
</feature>
<keyword evidence="4" id="KW-0879">Wnt signaling pathway</keyword>
<dbReference type="PANTHER" id="PTHR13449:SF2">
    <property type="entry name" value="PROTEIN WNTLESS HOMOLOG"/>
    <property type="match status" value="1"/>
</dbReference>
<dbReference type="AlphaFoldDB" id="A0A670IVQ1"/>
<evidence type="ECO:0000256" key="4">
    <source>
        <dbReference type="ARBA" id="ARBA00022687"/>
    </source>
</evidence>
<evidence type="ECO:0000256" key="6">
    <source>
        <dbReference type="ARBA" id="ARBA00022989"/>
    </source>
</evidence>
<dbReference type="GO" id="GO:0071529">
    <property type="term" value="P:cementum mineralization"/>
    <property type="evidence" value="ECO:0007669"/>
    <property type="project" value="Ensembl"/>
</dbReference>
<evidence type="ECO:0000256" key="2">
    <source>
        <dbReference type="ARBA" id="ARBA00008148"/>
    </source>
</evidence>
<dbReference type="GO" id="GO:0005829">
    <property type="term" value="C:cytosol"/>
    <property type="evidence" value="ECO:0007669"/>
    <property type="project" value="Ensembl"/>
</dbReference>
<keyword evidence="8 9" id="KW-0472">Membrane</keyword>
<feature type="transmembrane region" description="Helical" evidence="9">
    <location>
        <begin position="396"/>
        <end position="416"/>
    </location>
</feature>
<evidence type="ECO:0000256" key="1">
    <source>
        <dbReference type="ARBA" id="ARBA00004653"/>
    </source>
</evidence>
<dbReference type="GO" id="GO:0001707">
    <property type="term" value="P:mesoderm formation"/>
    <property type="evidence" value="ECO:0007669"/>
    <property type="project" value="Ensembl"/>
</dbReference>
<evidence type="ECO:0000256" key="8">
    <source>
        <dbReference type="ARBA" id="ARBA00023136"/>
    </source>
</evidence>
<dbReference type="GO" id="GO:0090263">
    <property type="term" value="P:positive regulation of canonical Wnt signaling pathway"/>
    <property type="evidence" value="ECO:0007669"/>
    <property type="project" value="Ensembl"/>
</dbReference>
<dbReference type="GO" id="GO:0005769">
    <property type="term" value="C:early endosome"/>
    <property type="evidence" value="ECO:0007669"/>
    <property type="project" value="Ensembl"/>
</dbReference>
<dbReference type="GO" id="GO:0005802">
    <property type="term" value="C:trans-Golgi network"/>
    <property type="evidence" value="ECO:0007669"/>
    <property type="project" value="Ensembl"/>
</dbReference>
<dbReference type="GO" id="GO:0016055">
    <property type="term" value="P:Wnt signaling pathway"/>
    <property type="evidence" value="ECO:0007669"/>
    <property type="project" value="UniProtKB-KW"/>
</dbReference>
<comment type="subcellular location">
    <subcellularLocation>
        <location evidence="1">Golgi apparatus membrane</location>
        <topology evidence="1">Multi-pass membrane protein</topology>
    </subcellularLocation>
</comment>
<keyword evidence="3" id="KW-0217">Developmental protein</keyword>
<dbReference type="InterPro" id="IPR047843">
    <property type="entry name" value="WLS-like_TM"/>
</dbReference>
<reference evidence="12 13" key="1">
    <citation type="journal article" date="2019" name="Proc. Natl. Acad. Sci. U.S.A.">
        <title>Regulatory changes in pterin and carotenoid genes underlie balanced color polymorphisms in the wall lizard.</title>
        <authorList>
            <person name="Andrade P."/>
            <person name="Pinho C."/>
            <person name="Perez I de Lanuza G."/>
            <person name="Afonso S."/>
            <person name="Brejcha J."/>
            <person name="Rubin C.J."/>
            <person name="Wallerman O."/>
            <person name="Pereira P."/>
            <person name="Sabatino S.J."/>
            <person name="Bellati A."/>
            <person name="Pellitteri-Rosa D."/>
            <person name="Bosakova Z."/>
            <person name="Bunikis I."/>
            <person name="Carretero M.A."/>
            <person name="Feiner N."/>
            <person name="Marsik P."/>
            <person name="Pauperio F."/>
            <person name="Salvi D."/>
            <person name="Soler L."/>
            <person name="While G.M."/>
            <person name="Uller T."/>
            <person name="Font E."/>
            <person name="Andersson L."/>
            <person name="Carneiro M."/>
        </authorList>
    </citation>
    <scope>NUCLEOTIDE SEQUENCE</scope>
</reference>
<dbReference type="InterPro" id="IPR009551">
    <property type="entry name" value="Wntless"/>
</dbReference>
<gene>
    <name evidence="12" type="primary">WLS</name>
</gene>
<dbReference type="PANTHER" id="PTHR13449">
    <property type="entry name" value="INTEGRAL MEMBRANE PROTEIN GPR177"/>
    <property type="match status" value="1"/>
</dbReference>
<sequence length="704" mass="81066">MERMDEFVLVPRLLLSASCLLVLFGFVCLLFCLTGGSRLPSEPRSERGCYGPNRKLFLSRRPRNPFRALAPRAAPEFRGKQLHRQVRCRRNQGLVSLFYPSPPSLALTRQPDWVRPPPAASPDDRCLTAIFYPPRPPLRDAPKESSKLPFSFNSWLFPEVPGPASVRKASSASRNGLRPLRVSLSFSLVRAEANACPMAPSPTAAVPYVAIKCIDVRKNHHRSKWLMPWGPDQCEKIRDFDEAMSRQIEANDIVFSIHMPLPHREMSPWFQFMVYILHMDIAFKIDNQIKENAEIMLDVSLAYRDDMSEEWVEMAHEVETRKLKCKFGAPKTIENEGKFYDCEVLPFMEIGTVAHKFYLINIRLPVNERERINVGIGEIKDISLVGIHQNGGFTKVWFAMKTFLTPSIFIIMIWYWRRIMMMTRPPVLLEKVIFALGISMTFINIPVEWFSIGFDWTWMLLFGDIRQGIFYAMLLSFWIIFCGEHMMDQSERNHFSAYWKQVGPIAVGAFCLFVFDMCERGVQLKNPFYSIWTTDVGTELAMAFIIVAGICLCLYFLFLCFMVFQVFRNISGKQSSLPAMSKVRRLHYEGLIFRFKFLMLITLACAAMTIIFFIVSQVTEGSWKWGDYTVQVNSAFFTGIYGMWNLYVFALMFLYAPSHKNYVEEQSNGDLGVNSGEELQLTTTITHVDGPTEVYKLARKEAQE</sequence>
<comment type="similarity">
    <text evidence="2">Belongs to the wntless family.</text>
</comment>
<reference evidence="12" key="3">
    <citation type="submission" date="2025-09" db="UniProtKB">
        <authorList>
            <consortium name="Ensembl"/>
        </authorList>
    </citation>
    <scope>IDENTIFICATION</scope>
</reference>
<feature type="transmembrane region" description="Helical" evidence="9">
    <location>
        <begin position="459"/>
        <end position="481"/>
    </location>
</feature>
<feature type="transmembrane region" description="Helical" evidence="9">
    <location>
        <begin position="502"/>
        <end position="522"/>
    </location>
</feature>
<evidence type="ECO:0000313" key="13">
    <source>
        <dbReference type="Proteomes" id="UP000472272"/>
    </source>
</evidence>
<dbReference type="GO" id="GO:0000139">
    <property type="term" value="C:Golgi membrane"/>
    <property type="evidence" value="ECO:0007669"/>
    <property type="project" value="UniProtKB-SubCell"/>
</dbReference>
<evidence type="ECO:0000256" key="9">
    <source>
        <dbReference type="SAM" id="Phobius"/>
    </source>
</evidence>
<proteinExistence type="inferred from homology"/>